<keyword evidence="2" id="KW-0963">Cytoplasm</keyword>
<dbReference type="SUPFAM" id="SSF55931">
    <property type="entry name" value="Glutamine synthetase/guanido kinase"/>
    <property type="match status" value="1"/>
</dbReference>
<dbReference type="InterPro" id="IPR014746">
    <property type="entry name" value="Gln_synth/guanido_kin_cat_dom"/>
</dbReference>
<dbReference type="PANTHER" id="PTHR20852">
    <property type="entry name" value="GLUTAMINE SYNTHETASE"/>
    <property type="match status" value="1"/>
</dbReference>
<accession>A0A834ZHK8</accession>
<organism evidence="3 4">
    <name type="scientific">Tetracentron sinense</name>
    <name type="common">Spur-leaf</name>
    <dbReference type="NCBI Taxonomy" id="13715"/>
    <lineage>
        <taxon>Eukaryota</taxon>
        <taxon>Viridiplantae</taxon>
        <taxon>Streptophyta</taxon>
        <taxon>Embryophyta</taxon>
        <taxon>Tracheophyta</taxon>
        <taxon>Spermatophyta</taxon>
        <taxon>Magnoliopsida</taxon>
        <taxon>Trochodendrales</taxon>
        <taxon>Trochodendraceae</taxon>
        <taxon>Tetracentron</taxon>
    </lineage>
</organism>
<evidence type="ECO:0008006" key="5">
    <source>
        <dbReference type="Google" id="ProtNLM"/>
    </source>
</evidence>
<dbReference type="GO" id="GO:0006542">
    <property type="term" value="P:glutamine biosynthetic process"/>
    <property type="evidence" value="ECO:0007669"/>
    <property type="project" value="TreeGrafter"/>
</dbReference>
<proteinExistence type="predicted"/>
<evidence type="ECO:0000313" key="3">
    <source>
        <dbReference type="EMBL" id="KAF8407349.1"/>
    </source>
</evidence>
<dbReference type="Gene3D" id="3.30.590.10">
    <property type="entry name" value="Glutamine synthetase/guanido kinase, catalytic domain"/>
    <property type="match status" value="1"/>
</dbReference>
<gene>
    <name evidence="3" type="ORF">HHK36_006477</name>
</gene>
<dbReference type="EMBL" id="JABCRI010000004">
    <property type="protein sequence ID" value="KAF8407349.1"/>
    <property type="molecule type" value="Genomic_DNA"/>
</dbReference>
<dbReference type="PANTHER" id="PTHR20852:SF93">
    <property type="entry name" value="GLUTAMINE SYNTHETASE CYTOSOLIC ISOZYME 1-1"/>
    <property type="match status" value="1"/>
</dbReference>
<dbReference type="GO" id="GO:0005737">
    <property type="term" value="C:cytoplasm"/>
    <property type="evidence" value="ECO:0007669"/>
    <property type="project" value="UniProtKB-SubCell"/>
</dbReference>
<comment type="subcellular location">
    <subcellularLocation>
        <location evidence="1">Cytoplasm</location>
    </subcellularLocation>
</comment>
<evidence type="ECO:0000256" key="2">
    <source>
        <dbReference type="ARBA" id="ARBA00022490"/>
    </source>
</evidence>
<reference evidence="3 4" key="1">
    <citation type="submission" date="2020-04" db="EMBL/GenBank/DDBJ databases">
        <title>Plant Genome Project.</title>
        <authorList>
            <person name="Zhang R.-G."/>
        </authorList>
    </citation>
    <scope>NUCLEOTIDE SEQUENCE [LARGE SCALE GENOMIC DNA]</scope>
    <source>
        <strain evidence="3">YNK0</strain>
        <tissue evidence="3">Leaf</tissue>
    </source>
</reference>
<comment type="caution">
    <text evidence="3">The sequence shown here is derived from an EMBL/GenBank/DDBJ whole genome shotgun (WGS) entry which is preliminary data.</text>
</comment>
<evidence type="ECO:0000313" key="4">
    <source>
        <dbReference type="Proteomes" id="UP000655225"/>
    </source>
</evidence>
<name>A0A834ZHK8_TETSI</name>
<dbReference type="AlphaFoldDB" id="A0A834ZHK8"/>
<keyword evidence="4" id="KW-1185">Reference proteome</keyword>
<dbReference type="Proteomes" id="UP000655225">
    <property type="component" value="Unassembled WGS sequence"/>
</dbReference>
<dbReference type="OMA" id="CTGINID"/>
<sequence>MFKDTFRRGNGILVLCDSYNIVGDLIPTNKRYDAAKICNHPVVAAEGPWFDIEQEYTILHKDFKWSIGSRAGVSQGSQGPYYCGVSVGEAFGWDVVNAHYKACLCTGINIDGINGEDASVQW</sequence>
<dbReference type="OrthoDB" id="1936100at2759"/>
<evidence type="ECO:0000256" key="1">
    <source>
        <dbReference type="ARBA" id="ARBA00004496"/>
    </source>
</evidence>
<dbReference type="InterPro" id="IPR050292">
    <property type="entry name" value="Glutamine_Synthetase"/>
</dbReference>
<protein>
    <recommendedName>
        <fullName evidence="5">Glutamine synthetase</fullName>
    </recommendedName>
</protein>
<dbReference type="GO" id="GO:0004356">
    <property type="term" value="F:glutamine synthetase activity"/>
    <property type="evidence" value="ECO:0007669"/>
    <property type="project" value="TreeGrafter"/>
</dbReference>